<dbReference type="AlphaFoldDB" id="A0AAD5R5T1"/>
<keyword evidence="3" id="KW-1185">Reference proteome</keyword>
<dbReference type="Proteomes" id="UP001196413">
    <property type="component" value="Unassembled WGS sequence"/>
</dbReference>
<gene>
    <name evidence="2" type="ORF">KIN20_031946</name>
</gene>
<keyword evidence="1" id="KW-1133">Transmembrane helix</keyword>
<reference evidence="2" key="1">
    <citation type="submission" date="2021-06" db="EMBL/GenBank/DDBJ databases">
        <title>Parelaphostrongylus tenuis whole genome reference sequence.</title>
        <authorList>
            <person name="Garwood T.J."/>
            <person name="Larsen P.A."/>
            <person name="Fountain-Jones N.M."/>
            <person name="Garbe J.R."/>
            <person name="Macchietto M.G."/>
            <person name="Kania S.A."/>
            <person name="Gerhold R.W."/>
            <person name="Richards J.E."/>
            <person name="Wolf T.M."/>
        </authorList>
    </citation>
    <scope>NUCLEOTIDE SEQUENCE</scope>
    <source>
        <strain evidence="2">MNPRO001-30</strain>
        <tissue evidence="2">Meninges</tissue>
    </source>
</reference>
<name>A0AAD5R5T1_PARTN</name>
<organism evidence="2 3">
    <name type="scientific">Parelaphostrongylus tenuis</name>
    <name type="common">Meningeal worm</name>
    <dbReference type="NCBI Taxonomy" id="148309"/>
    <lineage>
        <taxon>Eukaryota</taxon>
        <taxon>Metazoa</taxon>
        <taxon>Ecdysozoa</taxon>
        <taxon>Nematoda</taxon>
        <taxon>Chromadorea</taxon>
        <taxon>Rhabditida</taxon>
        <taxon>Rhabditina</taxon>
        <taxon>Rhabditomorpha</taxon>
        <taxon>Strongyloidea</taxon>
        <taxon>Metastrongylidae</taxon>
        <taxon>Parelaphostrongylus</taxon>
    </lineage>
</organism>
<comment type="caution">
    <text evidence="2">The sequence shown here is derived from an EMBL/GenBank/DDBJ whole genome shotgun (WGS) entry which is preliminary data.</text>
</comment>
<protein>
    <submittedName>
        <fullName evidence="2">Uncharacterized protein</fullName>
    </submittedName>
</protein>
<dbReference type="EMBL" id="JAHQIW010006759">
    <property type="protein sequence ID" value="KAJ1370257.1"/>
    <property type="molecule type" value="Genomic_DNA"/>
</dbReference>
<accession>A0AAD5R5T1</accession>
<evidence type="ECO:0000313" key="3">
    <source>
        <dbReference type="Proteomes" id="UP001196413"/>
    </source>
</evidence>
<evidence type="ECO:0000313" key="2">
    <source>
        <dbReference type="EMBL" id="KAJ1370257.1"/>
    </source>
</evidence>
<sequence length="152" mass="16614">MEVLTNTASLPAYPSIIPLLATISTVLGCGVMPNCQARTRTFNVTGLTTLRVAMAYSSALDVQAQVPGIASNKRAAQTFAQRLLMQTIFDVLESKTHSTLIPDAVISTIFESTRNQNQLQTTATPGSPSRHDYDEQYVSNIEHRFGRLQAEI</sequence>
<keyword evidence="1" id="KW-0812">Transmembrane</keyword>
<feature type="transmembrane region" description="Helical" evidence="1">
    <location>
        <begin position="12"/>
        <end position="32"/>
    </location>
</feature>
<proteinExistence type="predicted"/>
<keyword evidence="1" id="KW-0472">Membrane</keyword>
<evidence type="ECO:0000256" key="1">
    <source>
        <dbReference type="SAM" id="Phobius"/>
    </source>
</evidence>